<sequence length="349" mass="37495">MTVSSFSGVMGVQLLVFLFMLALDVCALRTGLHEGAHPTLDDRDPAIIATNNAIIGADATLRLEMGRSNVLLSAASHGQDIVINVSGIDFSLQHQKIQDDNNLEATAGYISLFFERNDDRAAPGEVTLAVGKDIPRLDTVLAMPHIPALLSPSNGQESSQNFLSIAMKTSIVAHTMDHPIDLKGPIALSLASPYSLVPANVAHAIYSDIGGAELVNGLWSLPCDTRIGTSVIIGGEMYPIHPWDTVILSSPLTEGQCAGPFQPLQDEHDGVTLGWSFVRNVYMLAHAGDNITGEGPYIQLLSVSNETGEFPLGVNPKYRPSSRGGRFCQVRFVQGRSTPCHHCPRNPPR</sequence>
<dbReference type="InterPro" id="IPR021109">
    <property type="entry name" value="Peptidase_aspartic_dom_sf"/>
</dbReference>
<keyword evidence="1" id="KW-0732">Signal</keyword>
<dbReference type="Gene3D" id="2.40.70.10">
    <property type="entry name" value="Acid Proteases"/>
    <property type="match status" value="1"/>
</dbReference>
<accession>A0A0D7BA98</accession>
<evidence type="ECO:0000313" key="2">
    <source>
        <dbReference type="EMBL" id="KIY67468.1"/>
    </source>
</evidence>
<protein>
    <recommendedName>
        <fullName evidence="4">Acid protease</fullName>
    </recommendedName>
</protein>
<keyword evidence="3" id="KW-1185">Reference proteome</keyword>
<name>A0A0D7BA98_9AGAR</name>
<proteinExistence type="predicted"/>
<dbReference type="SUPFAM" id="SSF50630">
    <property type="entry name" value="Acid proteases"/>
    <property type="match status" value="1"/>
</dbReference>
<dbReference type="STRING" id="1314674.A0A0D7BA98"/>
<feature type="chain" id="PRO_5002317216" description="Acid protease" evidence="1">
    <location>
        <begin position="28"/>
        <end position="349"/>
    </location>
</feature>
<feature type="signal peptide" evidence="1">
    <location>
        <begin position="1"/>
        <end position="27"/>
    </location>
</feature>
<organism evidence="2 3">
    <name type="scientific">Cylindrobasidium torrendii FP15055 ss-10</name>
    <dbReference type="NCBI Taxonomy" id="1314674"/>
    <lineage>
        <taxon>Eukaryota</taxon>
        <taxon>Fungi</taxon>
        <taxon>Dikarya</taxon>
        <taxon>Basidiomycota</taxon>
        <taxon>Agaricomycotina</taxon>
        <taxon>Agaricomycetes</taxon>
        <taxon>Agaricomycetidae</taxon>
        <taxon>Agaricales</taxon>
        <taxon>Marasmiineae</taxon>
        <taxon>Physalacriaceae</taxon>
        <taxon>Cylindrobasidium</taxon>
    </lineage>
</organism>
<evidence type="ECO:0008006" key="4">
    <source>
        <dbReference type="Google" id="ProtNLM"/>
    </source>
</evidence>
<dbReference type="Proteomes" id="UP000054007">
    <property type="component" value="Unassembled WGS sequence"/>
</dbReference>
<dbReference type="AlphaFoldDB" id="A0A0D7BA98"/>
<dbReference type="EMBL" id="KN880525">
    <property type="protein sequence ID" value="KIY67468.1"/>
    <property type="molecule type" value="Genomic_DNA"/>
</dbReference>
<gene>
    <name evidence="2" type="ORF">CYLTODRAFT_292190</name>
</gene>
<evidence type="ECO:0000313" key="3">
    <source>
        <dbReference type="Proteomes" id="UP000054007"/>
    </source>
</evidence>
<dbReference type="OrthoDB" id="771136at2759"/>
<evidence type="ECO:0000256" key="1">
    <source>
        <dbReference type="SAM" id="SignalP"/>
    </source>
</evidence>
<reference evidence="2 3" key="1">
    <citation type="journal article" date="2015" name="Fungal Genet. Biol.">
        <title>Evolution of novel wood decay mechanisms in Agaricales revealed by the genome sequences of Fistulina hepatica and Cylindrobasidium torrendii.</title>
        <authorList>
            <person name="Floudas D."/>
            <person name="Held B.W."/>
            <person name="Riley R."/>
            <person name="Nagy L.G."/>
            <person name="Koehler G."/>
            <person name="Ransdell A.S."/>
            <person name="Younus H."/>
            <person name="Chow J."/>
            <person name="Chiniquy J."/>
            <person name="Lipzen A."/>
            <person name="Tritt A."/>
            <person name="Sun H."/>
            <person name="Haridas S."/>
            <person name="LaButti K."/>
            <person name="Ohm R.A."/>
            <person name="Kues U."/>
            <person name="Blanchette R.A."/>
            <person name="Grigoriev I.V."/>
            <person name="Minto R.E."/>
            <person name="Hibbett D.S."/>
        </authorList>
    </citation>
    <scope>NUCLEOTIDE SEQUENCE [LARGE SCALE GENOMIC DNA]</scope>
    <source>
        <strain evidence="2 3">FP15055 ss-10</strain>
    </source>
</reference>